<evidence type="ECO:0000256" key="10">
    <source>
        <dbReference type="RuleBase" id="RU363110"/>
    </source>
</evidence>
<evidence type="ECO:0000256" key="4">
    <source>
        <dbReference type="ARBA" id="ARBA00022676"/>
    </source>
</evidence>
<feature type="transmembrane region" description="Helical" evidence="10">
    <location>
        <begin position="238"/>
        <end position="259"/>
    </location>
</feature>
<gene>
    <name evidence="12" type="ORF">CTEN210_11097</name>
</gene>
<comment type="similarity">
    <text evidence="3 10">Belongs to the ALG6/ALG8 glucosyltransferase family.</text>
</comment>
<keyword evidence="5 10" id="KW-0808">Transferase</keyword>
<evidence type="ECO:0000313" key="13">
    <source>
        <dbReference type="Proteomes" id="UP001054902"/>
    </source>
</evidence>
<comment type="caution">
    <text evidence="12">The sequence shown here is derived from an EMBL/GenBank/DDBJ whole genome shotgun (WGS) entry which is preliminary data.</text>
</comment>
<keyword evidence="4 10" id="KW-0328">Glycosyltransferase</keyword>
<feature type="transmembrane region" description="Helical" evidence="10">
    <location>
        <begin position="315"/>
        <end position="335"/>
    </location>
</feature>
<feature type="transmembrane region" description="Helical" evidence="10">
    <location>
        <begin position="144"/>
        <end position="164"/>
    </location>
</feature>
<protein>
    <recommendedName>
        <fullName evidence="10">Alpha-1,3-glucosyltransferase</fullName>
        <ecNumber evidence="10">2.4.1.-</ecNumber>
    </recommendedName>
</protein>
<evidence type="ECO:0000256" key="2">
    <source>
        <dbReference type="ARBA" id="ARBA00004922"/>
    </source>
</evidence>
<proteinExistence type="inferred from homology"/>
<evidence type="ECO:0000256" key="3">
    <source>
        <dbReference type="ARBA" id="ARBA00008715"/>
    </source>
</evidence>
<keyword evidence="6 10" id="KW-0812">Transmembrane</keyword>
<keyword evidence="7 10" id="KW-0256">Endoplasmic reticulum</keyword>
<dbReference type="Pfam" id="PF03155">
    <property type="entry name" value="Alg6_Alg8"/>
    <property type="match status" value="1"/>
</dbReference>
<sequence>MNSIGVLTLFFPLLFRCLLFPHPHSGQDGYHGSKVSYGGDFEAQRHWMELTINVPISEWYTHDLHYWGLDYPPLIAYGSYILGRGSEFFVGQESVKLYESRGYEDPLHKFYMRCTVLFFDLIFLSPVTYIISKRLTKKNETLQLWFFSMISPAFILIDNGHFQYNNVCIAVSLASFHFMTLCPSIGIYDIIGSILFCLALNWKQMSLYYAPAVFAYLLGKCFSQISSSFSLKNTLVNVAKLGITVISTFGILWYPFYYFRDNESDGIVDIYRPILLRIFPFSRGLFEGKVANLWCVLNVKPISIRSRIPDALQPTFALLLTCLLMLPFCILLFRAGFRYSSGYQEKEVSRSQLKILLWGCAGVSISFFLASFQVHEKSILLPLAPLLFLDTNENTGFIGWSSIVCTWSCWNLLVTDRLQGPYFALMVLYFCFRKIRYGGSQCLRVYKESKYGKGSFMRFDRVVTYAFKTFIIPCSMLTMLILHISEALFDPPSKLPDLYPVLWTIVGCGCFVLIWLKSLFSLLIANAVCHNRVKVD</sequence>
<name>A0AAD3D0P3_9STRA</name>
<evidence type="ECO:0000313" key="12">
    <source>
        <dbReference type="EMBL" id="GFH54621.1"/>
    </source>
</evidence>
<dbReference type="AlphaFoldDB" id="A0AAD3D0P3"/>
<feature type="transmembrane region" description="Helical" evidence="10">
    <location>
        <begin position="355"/>
        <end position="374"/>
    </location>
</feature>
<evidence type="ECO:0000256" key="11">
    <source>
        <dbReference type="SAM" id="SignalP"/>
    </source>
</evidence>
<evidence type="ECO:0000256" key="9">
    <source>
        <dbReference type="ARBA" id="ARBA00023136"/>
    </source>
</evidence>
<dbReference type="InterPro" id="IPR004856">
    <property type="entry name" value="Glyco_trans_ALG6/ALG8"/>
</dbReference>
<evidence type="ECO:0000256" key="5">
    <source>
        <dbReference type="ARBA" id="ARBA00022679"/>
    </source>
</evidence>
<reference evidence="12 13" key="1">
    <citation type="journal article" date="2021" name="Sci. Rep.">
        <title>The genome of the diatom Chaetoceros tenuissimus carries an ancient integrated fragment of an extant virus.</title>
        <authorList>
            <person name="Hongo Y."/>
            <person name="Kimura K."/>
            <person name="Takaki Y."/>
            <person name="Yoshida Y."/>
            <person name="Baba S."/>
            <person name="Kobayashi G."/>
            <person name="Nagasaki K."/>
            <person name="Hano T."/>
            <person name="Tomaru Y."/>
        </authorList>
    </citation>
    <scope>NUCLEOTIDE SEQUENCE [LARGE SCALE GENOMIC DNA]</scope>
    <source>
        <strain evidence="12 13">NIES-3715</strain>
    </source>
</reference>
<keyword evidence="8 10" id="KW-1133">Transmembrane helix</keyword>
<comment type="subcellular location">
    <subcellularLocation>
        <location evidence="1 10">Endoplasmic reticulum membrane</location>
        <topology evidence="1 10">Multi-pass membrane protein</topology>
    </subcellularLocation>
</comment>
<dbReference type="EC" id="2.4.1.-" evidence="10"/>
<keyword evidence="9 10" id="KW-0472">Membrane</keyword>
<keyword evidence="13" id="KW-1185">Reference proteome</keyword>
<dbReference type="EMBL" id="BLLK01000047">
    <property type="protein sequence ID" value="GFH54621.1"/>
    <property type="molecule type" value="Genomic_DNA"/>
</dbReference>
<keyword evidence="11" id="KW-0732">Signal</keyword>
<evidence type="ECO:0000256" key="8">
    <source>
        <dbReference type="ARBA" id="ARBA00022989"/>
    </source>
</evidence>
<feature type="transmembrane region" description="Helical" evidence="10">
    <location>
        <begin position="502"/>
        <end position="525"/>
    </location>
</feature>
<feature type="transmembrane region" description="Helical" evidence="10">
    <location>
        <begin position="176"/>
        <end position="200"/>
    </location>
</feature>
<evidence type="ECO:0000256" key="1">
    <source>
        <dbReference type="ARBA" id="ARBA00004477"/>
    </source>
</evidence>
<dbReference type="GO" id="GO:0042281">
    <property type="term" value="F:dolichyl pyrophosphate Man9GlcNAc2 alpha-1,3-glucosyltransferase activity"/>
    <property type="evidence" value="ECO:0007669"/>
    <property type="project" value="TreeGrafter"/>
</dbReference>
<accession>A0AAD3D0P3</accession>
<feature type="transmembrane region" description="Helical" evidence="10">
    <location>
        <begin position="395"/>
        <end position="413"/>
    </location>
</feature>
<evidence type="ECO:0000256" key="7">
    <source>
        <dbReference type="ARBA" id="ARBA00022824"/>
    </source>
</evidence>
<feature type="transmembrane region" description="Helical" evidence="10">
    <location>
        <begin position="462"/>
        <end position="482"/>
    </location>
</feature>
<evidence type="ECO:0000256" key="6">
    <source>
        <dbReference type="ARBA" id="ARBA00022692"/>
    </source>
</evidence>
<dbReference type="GO" id="GO:0005789">
    <property type="term" value="C:endoplasmic reticulum membrane"/>
    <property type="evidence" value="ECO:0007669"/>
    <property type="project" value="UniProtKB-SubCell"/>
</dbReference>
<comment type="pathway">
    <text evidence="2 10">Protein modification; protein glycosylation.</text>
</comment>
<dbReference type="PANTHER" id="PTHR12413:SF1">
    <property type="entry name" value="DOLICHYL PYROPHOSPHATE MAN9GLCNAC2 ALPHA-1,3-GLUCOSYLTRANSFERASE"/>
    <property type="match status" value="1"/>
</dbReference>
<organism evidence="12 13">
    <name type="scientific">Chaetoceros tenuissimus</name>
    <dbReference type="NCBI Taxonomy" id="426638"/>
    <lineage>
        <taxon>Eukaryota</taxon>
        <taxon>Sar</taxon>
        <taxon>Stramenopiles</taxon>
        <taxon>Ochrophyta</taxon>
        <taxon>Bacillariophyta</taxon>
        <taxon>Coscinodiscophyceae</taxon>
        <taxon>Chaetocerotophycidae</taxon>
        <taxon>Chaetocerotales</taxon>
        <taxon>Chaetocerotaceae</taxon>
        <taxon>Chaetoceros</taxon>
    </lineage>
</organism>
<feature type="transmembrane region" description="Helical" evidence="10">
    <location>
        <begin position="110"/>
        <end position="132"/>
    </location>
</feature>
<feature type="chain" id="PRO_5042092635" description="Alpha-1,3-glucosyltransferase" evidence="11">
    <location>
        <begin position="27"/>
        <end position="536"/>
    </location>
</feature>
<dbReference type="Proteomes" id="UP001054902">
    <property type="component" value="Unassembled WGS sequence"/>
</dbReference>
<feature type="signal peptide" evidence="11">
    <location>
        <begin position="1"/>
        <end position="26"/>
    </location>
</feature>
<dbReference type="PANTHER" id="PTHR12413">
    <property type="entry name" value="DOLICHYL GLYCOSYLTRANSFERASE"/>
    <property type="match status" value="1"/>
</dbReference>